<dbReference type="PROSITE" id="PS50995">
    <property type="entry name" value="HTH_MARR_2"/>
    <property type="match status" value="1"/>
</dbReference>
<dbReference type="SMART" id="SM00347">
    <property type="entry name" value="HTH_MARR"/>
    <property type="match status" value="1"/>
</dbReference>
<dbReference type="InterPro" id="IPR036390">
    <property type="entry name" value="WH_DNA-bd_sf"/>
</dbReference>
<evidence type="ECO:0000256" key="2">
    <source>
        <dbReference type="ARBA" id="ARBA00023125"/>
    </source>
</evidence>
<evidence type="ECO:0000313" key="7">
    <source>
        <dbReference type="Proteomes" id="UP000322139"/>
    </source>
</evidence>
<dbReference type="SUPFAM" id="SSF46785">
    <property type="entry name" value="Winged helix' DNA-binding domain"/>
    <property type="match status" value="1"/>
</dbReference>
<keyword evidence="3" id="KW-0804">Transcription</keyword>
<dbReference type="AlphaFoldDB" id="A0A5D4RFD5"/>
<dbReference type="InterPro" id="IPR036388">
    <property type="entry name" value="WH-like_DNA-bd_sf"/>
</dbReference>
<evidence type="ECO:0000256" key="3">
    <source>
        <dbReference type="ARBA" id="ARBA00023163"/>
    </source>
</evidence>
<name>A0A5D4RFD5_9BACI</name>
<dbReference type="InterPro" id="IPR023187">
    <property type="entry name" value="Tscrpt_reg_MarR-type_CS"/>
</dbReference>
<reference evidence="7 8" key="1">
    <citation type="submission" date="2019-08" db="EMBL/GenBank/DDBJ databases">
        <title>Bacillus genomes from the desert of Cuatro Cienegas, Coahuila.</title>
        <authorList>
            <person name="Olmedo-Alvarez G."/>
        </authorList>
    </citation>
    <scope>NUCLEOTIDE SEQUENCE [LARGE SCALE GENOMIC DNA]</scope>
    <source>
        <strain evidence="6 8">CH37_1T</strain>
        <strain evidence="5 7">CH446_14T</strain>
    </source>
</reference>
<accession>A0A5D4RFD5</accession>
<sequence length="141" mass="16578">MKLSFTDYISIYIHQTDLTLTSYVKNRLAPYNLAPEQNLIMMLLWEKDGITQNEVAERLLKDKTNIARMVSNLEKKGFIQRIQHKSDRRSLQLFLTEKGRELGEHIIPLTEEFNSLVCQGISEEEQNEVRRILRKMQANVQ</sequence>
<evidence type="ECO:0000256" key="1">
    <source>
        <dbReference type="ARBA" id="ARBA00023015"/>
    </source>
</evidence>
<dbReference type="PANTHER" id="PTHR42756:SF1">
    <property type="entry name" value="TRANSCRIPTIONAL REPRESSOR OF EMRAB OPERON"/>
    <property type="match status" value="1"/>
</dbReference>
<organism evidence="5 7">
    <name type="scientific">Bacillus infantis</name>
    <dbReference type="NCBI Taxonomy" id="324767"/>
    <lineage>
        <taxon>Bacteria</taxon>
        <taxon>Bacillati</taxon>
        <taxon>Bacillota</taxon>
        <taxon>Bacilli</taxon>
        <taxon>Bacillales</taxon>
        <taxon>Bacillaceae</taxon>
        <taxon>Bacillus</taxon>
    </lineage>
</organism>
<dbReference type="Proteomes" id="UP000322139">
    <property type="component" value="Unassembled WGS sequence"/>
</dbReference>
<dbReference type="Gene3D" id="1.10.10.10">
    <property type="entry name" value="Winged helix-like DNA-binding domain superfamily/Winged helix DNA-binding domain"/>
    <property type="match status" value="1"/>
</dbReference>
<evidence type="ECO:0000259" key="4">
    <source>
        <dbReference type="PROSITE" id="PS50995"/>
    </source>
</evidence>
<dbReference type="GO" id="GO:0003677">
    <property type="term" value="F:DNA binding"/>
    <property type="evidence" value="ECO:0007669"/>
    <property type="project" value="UniProtKB-KW"/>
</dbReference>
<proteinExistence type="predicted"/>
<dbReference type="Proteomes" id="UP000323732">
    <property type="component" value="Unassembled WGS sequence"/>
</dbReference>
<gene>
    <name evidence="6" type="ORF">FZD47_22170</name>
    <name evidence="5" type="ORF">FZD51_10125</name>
</gene>
<evidence type="ECO:0000313" key="5">
    <source>
        <dbReference type="EMBL" id="TYS48478.1"/>
    </source>
</evidence>
<keyword evidence="1" id="KW-0805">Transcription regulation</keyword>
<dbReference type="PANTHER" id="PTHR42756">
    <property type="entry name" value="TRANSCRIPTIONAL REGULATOR, MARR"/>
    <property type="match status" value="1"/>
</dbReference>
<dbReference type="PROSITE" id="PS01117">
    <property type="entry name" value="HTH_MARR_1"/>
    <property type="match status" value="1"/>
</dbReference>
<dbReference type="GO" id="GO:0003700">
    <property type="term" value="F:DNA-binding transcription factor activity"/>
    <property type="evidence" value="ECO:0007669"/>
    <property type="project" value="InterPro"/>
</dbReference>
<protein>
    <submittedName>
        <fullName evidence="5">MarR family transcriptional regulator</fullName>
    </submittedName>
</protein>
<keyword evidence="2" id="KW-0238">DNA-binding</keyword>
<evidence type="ECO:0000313" key="8">
    <source>
        <dbReference type="Proteomes" id="UP000323732"/>
    </source>
</evidence>
<evidence type="ECO:0000313" key="6">
    <source>
        <dbReference type="EMBL" id="TYS59409.1"/>
    </source>
</evidence>
<dbReference type="Pfam" id="PF01047">
    <property type="entry name" value="MarR"/>
    <property type="match status" value="1"/>
</dbReference>
<dbReference type="InterPro" id="IPR000835">
    <property type="entry name" value="HTH_MarR-typ"/>
</dbReference>
<feature type="domain" description="HTH marR-type" evidence="4">
    <location>
        <begin position="1"/>
        <end position="138"/>
    </location>
</feature>
<dbReference type="EMBL" id="VTES01000008">
    <property type="protein sequence ID" value="TYS59409.1"/>
    <property type="molecule type" value="Genomic_DNA"/>
</dbReference>
<comment type="caution">
    <text evidence="5">The sequence shown here is derived from an EMBL/GenBank/DDBJ whole genome shotgun (WGS) entry which is preliminary data.</text>
</comment>
<dbReference type="GeneID" id="97348258"/>
<dbReference type="EMBL" id="VTER01000005">
    <property type="protein sequence ID" value="TYS48478.1"/>
    <property type="molecule type" value="Genomic_DNA"/>
</dbReference>
<dbReference type="RefSeq" id="WP_009791814.1">
    <property type="nucleotide sequence ID" value="NZ_CP160000.1"/>
</dbReference>
<dbReference type="PRINTS" id="PR00598">
    <property type="entry name" value="HTHMARR"/>
</dbReference>